<reference evidence="2 3" key="1">
    <citation type="submission" date="2024-08" db="EMBL/GenBank/DDBJ databases">
        <title>Halobellus sp. MBLA0158 whole genome sequence.</title>
        <authorList>
            <person name="Hwang C.Y."/>
            <person name="Cho E.-S."/>
            <person name="Seo M.-J."/>
        </authorList>
    </citation>
    <scope>NUCLEOTIDE SEQUENCE [LARGE SCALE GENOMIC DNA]</scope>
    <source>
        <strain evidence="2 3">MBLA0158</strain>
    </source>
</reference>
<gene>
    <name evidence="2" type="ORF">OS889_07195</name>
</gene>
<dbReference type="Pfam" id="PF13610">
    <property type="entry name" value="DDE_Tnp_IS240"/>
    <property type="match status" value="1"/>
</dbReference>
<protein>
    <submittedName>
        <fullName evidence="2">IS6 family transposase</fullName>
    </submittedName>
</protein>
<dbReference type="RefSeq" id="WP_372388565.1">
    <property type="nucleotide sequence ID" value="NZ_JBGNYA010000001.1"/>
</dbReference>
<evidence type="ECO:0000313" key="2">
    <source>
        <dbReference type="EMBL" id="MFA1610788.1"/>
    </source>
</evidence>
<dbReference type="Proteomes" id="UP001570511">
    <property type="component" value="Unassembled WGS sequence"/>
</dbReference>
<accession>A0ABD5MCS3</accession>
<dbReference type="EMBL" id="JBGNYA010000001">
    <property type="protein sequence ID" value="MFA1610788.1"/>
    <property type="molecule type" value="Genomic_DNA"/>
</dbReference>
<proteinExistence type="predicted"/>
<feature type="domain" description="DDE" evidence="1">
    <location>
        <begin position="81"/>
        <end position="184"/>
    </location>
</feature>
<evidence type="ECO:0000313" key="3">
    <source>
        <dbReference type="Proteomes" id="UP001570511"/>
    </source>
</evidence>
<dbReference type="InterPro" id="IPR047930">
    <property type="entry name" value="Transpos_IS6"/>
</dbReference>
<keyword evidence="3" id="KW-1185">Reference proteome</keyword>
<sequence>MTEFDRLGGGIEWIDLEFVQRERTPRHAIEVGIQPHLAGLSLSNTKQRLEKLGVERSRTAIHNWVQKADLQPAGDKAPNQIAVDETVIRINDQRHWLYAAADPDTNEFLHVRLFQTRTTQLTLLFFCELRDKQQVEQATFLVDGAHHLKAALERLGLRFQMRRHRNRNAVERVFREVKRRTSSFSNTFSNVEPPTAESWLQAFAVWCNQCQT</sequence>
<dbReference type="InterPro" id="IPR032874">
    <property type="entry name" value="DDE_dom"/>
</dbReference>
<dbReference type="PANTHER" id="PTHR39967">
    <property type="match status" value="1"/>
</dbReference>
<dbReference type="AlphaFoldDB" id="A0ABD5MCS3"/>
<name>A0ABD5MCS3_9EURY</name>
<evidence type="ECO:0000259" key="1">
    <source>
        <dbReference type="Pfam" id="PF13610"/>
    </source>
</evidence>
<dbReference type="NCBIfam" id="NF033587">
    <property type="entry name" value="transpos_IS6"/>
    <property type="match status" value="1"/>
</dbReference>
<organism evidence="2 3">
    <name type="scientific">Halobellus rubicundus</name>
    <dbReference type="NCBI Taxonomy" id="2996466"/>
    <lineage>
        <taxon>Archaea</taxon>
        <taxon>Methanobacteriati</taxon>
        <taxon>Methanobacteriota</taxon>
        <taxon>Stenosarchaea group</taxon>
        <taxon>Halobacteria</taxon>
        <taxon>Halobacteriales</taxon>
        <taxon>Haloferacaceae</taxon>
        <taxon>Halobellus</taxon>
    </lineage>
</organism>
<comment type="caution">
    <text evidence="2">The sequence shown here is derived from an EMBL/GenBank/DDBJ whole genome shotgun (WGS) entry which is preliminary data.</text>
</comment>
<dbReference type="PANTHER" id="PTHR39967:SF1">
    <property type="entry name" value="ISH14-TYPE TRANSPOSASE HSIRS44"/>
    <property type="match status" value="1"/>
</dbReference>